<gene>
    <name evidence="1" type="ORF">DIU77_001755</name>
    <name evidence="2" type="ORF">DIU77_07880</name>
</gene>
<reference evidence="1 3" key="3">
    <citation type="journal article" date="2021" name="BMC Genomics">
        <title>Genome-resolved metagenome and metatranscriptome analyses of thermophilic composting reveal key bacterial players and their metabolic interactions.</title>
        <authorList>
            <person name="Braga L.P.P."/>
            <person name="Pereira R.V."/>
            <person name="Martins L.F."/>
            <person name="Moura L.M.S."/>
            <person name="Sanchez F.B."/>
            <person name="Patane J.S.L."/>
            <person name="da Silva A.M."/>
            <person name="Setubal J.C."/>
        </authorList>
    </citation>
    <scope>NUCLEOTIDE SEQUENCE [LARGE SCALE GENOMIC DNA]</scope>
    <source>
        <strain evidence="1">ZC4RG45</strain>
    </source>
</reference>
<reference evidence="2" key="1">
    <citation type="submission" date="2018-05" db="EMBL/GenBank/DDBJ databases">
        <authorList>
            <person name="Lanie J.A."/>
            <person name="Ng W.-L."/>
            <person name="Kazmierczak K.M."/>
            <person name="Andrzejewski T.M."/>
            <person name="Davidsen T.M."/>
            <person name="Wayne K.J."/>
            <person name="Tettelin H."/>
            <person name="Glass J.I."/>
            <person name="Rusch D."/>
            <person name="Podicherti R."/>
            <person name="Tsui H.-C.T."/>
            <person name="Winkler M.E."/>
        </authorList>
    </citation>
    <scope>NUCLEOTIDE SEQUENCE</scope>
    <source>
        <strain evidence="2">ZC4RG45</strain>
    </source>
</reference>
<dbReference type="EMBL" id="QGUI01000248">
    <property type="protein sequence ID" value="PZM98480.1"/>
    <property type="molecule type" value="Genomic_DNA"/>
</dbReference>
<reference evidence="1" key="2">
    <citation type="submission" date="2018-05" db="EMBL/GenBank/DDBJ databases">
        <authorList>
            <person name="Moura L."/>
            <person name="Setubal J.C."/>
        </authorList>
    </citation>
    <scope>NUCLEOTIDE SEQUENCE</scope>
    <source>
        <strain evidence="1">ZC4RG45</strain>
    </source>
</reference>
<dbReference type="AlphaFoldDB" id="A0A2W4JHF5"/>
<proteinExistence type="predicted"/>
<protein>
    <submittedName>
        <fullName evidence="1">DUF6188 family protein</fullName>
    </submittedName>
</protein>
<accession>A0A2W4JHF5</accession>
<evidence type="ECO:0000313" key="3">
    <source>
        <dbReference type="Proteomes" id="UP000249324"/>
    </source>
</evidence>
<reference evidence="1" key="4">
    <citation type="submission" date="2023-08" db="EMBL/GenBank/DDBJ databases">
        <authorList>
            <person name="Guima S.E.S."/>
            <person name="Martins L.F."/>
            <person name="Silva A.M."/>
            <person name="Setubal J.C."/>
        </authorList>
    </citation>
    <scope>NUCLEOTIDE SEQUENCE</scope>
    <source>
        <strain evidence="1">ZC4RG45</strain>
    </source>
</reference>
<comment type="caution">
    <text evidence="2">The sequence shown here is derived from an EMBL/GenBank/DDBJ whole genome shotgun (WGS) entry which is preliminary data.</text>
</comment>
<evidence type="ECO:0000313" key="1">
    <source>
        <dbReference type="EMBL" id="MFO7190956.1"/>
    </source>
</evidence>
<dbReference type="STRING" id="1111738.GCA_000427905_01169"/>
<evidence type="ECO:0000313" key="2">
    <source>
        <dbReference type="EMBL" id="PZM98480.1"/>
    </source>
</evidence>
<dbReference type="Pfam" id="PF19686">
    <property type="entry name" value="DUF6188"/>
    <property type="match status" value="1"/>
</dbReference>
<dbReference type="Proteomes" id="UP000249324">
    <property type="component" value="Unassembled WGS sequence"/>
</dbReference>
<dbReference type="EMBL" id="QGUI02000009">
    <property type="protein sequence ID" value="MFO7190956.1"/>
    <property type="molecule type" value="Genomic_DNA"/>
</dbReference>
<sequence length="122" mass="12740">MDLGVAGQFIAEATGEFALVVRTDGGVEVRVESDFTVSGNRGTVTYSPDTITDSTVFNWLVGKRIIAAVVDDAGALTMTLADGTKISVPPDEEFEAWTLAGPGARKIVSMPGGELTVFSGDK</sequence>
<name>A0A2W4JHF5_9PSEU</name>
<dbReference type="InterPro" id="IPR046179">
    <property type="entry name" value="DUF6188"/>
</dbReference>
<organism evidence="2">
    <name type="scientific">Thermocrispum agreste</name>
    <dbReference type="NCBI Taxonomy" id="37925"/>
    <lineage>
        <taxon>Bacteria</taxon>
        <taxon>Bacillati</taxon>
        <taxon>Actinomycetota</taxon>
        <taxon>Actinomycetes</taxon>
        <taxon>Pseudonocardiales</taxon>
        <taxon>Pseudonocardiaceae</taxon>
        <taxon>Thermocrispum</taxon>
    </lineage>
</organism>